<protein>
    <recommendedName>
        <fullName evidence="4">YqhG</fullName>
    </recommendedName>
</protein>
<sequence length="286" mass="33413">MNQQEIRNYIETYFRAFDSPFITETPSYFTVQLPVEVDKDLGNRPFYWSYVEKIGIEPNPLQLTFVFEPDSLPEGLRGEELPYGSRRLHQIFDSAKKHGKFVRLYEDTENPVGRPRSSFPLVPWLGVNYKAEFICDQKKDMLLSLGINLISGSVVADFYQTVQSLALTPKLPDYTFTMQPIFGIDSAVERIEAYISRELEQHDTKWAEYALKRLEEEKALVESYYGEEANRQESTEEQESERLEKQRKLLVEKNTRLQELAWQFEPRIQVSALNIGLFYLRTPLPS</sequence>
<evidence type="ECO:0000313" key="3">
    <source>
        <dbReference type="Proteomes" id="UP001519343"/>
    </source>
</evidence>
<evidence type="ECO:0000313" key="2">
    <source>
        <dbReference type="EMBL" id="MBP1932821.1"/>
    </source>
</evidence>
<feature type="coiled-coil region" evidence="1">
    <location>
        <begin position="226"/>
        <end position="260"/>
    </location>
</feature>
<dbReference type="EMBL" id="JAGGKT010000008">
    <property type="protein sequence ID" value="MBP1932821.1"/>
    <property type="molecule type" value="Genomic_DNA"/>
</dbReference>
<name>A0ABS4GRD8_9BACL</name>
<evidence type="ECO:0000256" key="1">
    <source>
        <dbReference type="SAM" id="Coils"/>
    </source>
</evidence>
<accession>A0ABS4GRD8</accession>
<reference evidence="2 3" key="1">
    <citation type="submission" date="2021-03" db="EMBL/GenBank/DDBJ databases">
        <title>Genomic Encyclopedia of Type Strains, Phase IV (KMG-IV): sequencing the most valuable type-strain genomes for metagenomic binning, comparative biology and taxonomic classification.</title>
        <authorList>
            <person name="Goeker M."/>
        </authorList>
    </citation>
    <scope>NUCLEOTIDE SEQUENCE [LARGE SCALE GENOMIC DNA]</scope>
    <source>
        <strain evidence="2 3">DSM 24738</strain>
    </source>
</reference>
<evidence type="ECO:0008006" key="4">
    <source>
        <dbReference type="Google" id="ProtNLM"/>
    </source>
</evidence>
<keyword evidence="3" id="KW-1185">Reference proteome</keyword>
<proteinExistence type="predicted"/>
<dbReference type="RefSeq" id="WP_209810858.1">
    <property type="nucleotide sequence ID" value="NZ_JAGGKT010000008.1"/>
</dbReference>
<dbReference type="Pfam" id="PF11079">
    <property type="entry name" value="YqhG"/>
    <property type="match status" value="1"/>
</dbReference>
<comment type="caution">
    <text evidence="2">The sequence shown here is derived from an EMBL/GenBank/DDBJ whole genome shotgun (WGS) entry which is preliminary data.</text>
</comment>
<keyword evidence="1" id="KW-0175">Coiled coil</keyword>
<dbReference type="InterPro" id="IPR024562">
    <property type="entry name" value="YqhG"/>
</dbReference>
<gene>
    <name evidence="2" type="ORF">J2Z37_002832</name>
</gene>
<dbReference type="Proteomes" id="UP001519343">
    <property type="component" value="Unassembled WGS sequence"/>
</dbReference>
<organism evidence="2 3">
    <name type="scientific">Ammoniphilus resinae</name>
    <dbReference type="NCBI Taxonomy" id="861532"/>
    <lineage>
        <taxon>Bacteria</taxon>
        <taxon>Bacillati</taxon>
        <taxon>Bacillota</taxon>
        <taxon>Bacilli</taxon>
        <taxon>Bacillales</taxon>
        <taxon>Paenibacillaceae</taxon>
        <taxon>Aneurinibacillus group</taxon>
        <taxon>Ammoniphilus</taxon>
    </lineage>
</organism>